<evidence type="ECO:0000313" key="1">
    <source>
        <dbReference type="EMBL" id="KAJ7677211.1"/>
    </source>
</evidence>
<dbReference type="EMBL" id="JARKIE010000140">
    <property type="protein sequence ID" value="KAJ7677211.1"/>
    <property type="molecule type" value="Genomic_DNA"/>
</dbReference>
<name>A0AAD7D3Y6_MYCRO</name>
<organism evidence="1 2">
    <name type="scientific">Mycena rosella</name>
    <name type="common">Pink bonnet</name>
    <name type="synonym">Agaricus rosellus</name>
    <dbReference type="NCBI Taxonomy" id="1033263"/>
    <lineage>
        <taxon>Eukaryota</taxon>
        <taxon>Fungi</taxon>
        <taxon>Dikarya</taxon>
        <taxon>Basidiomycota</taxon>
        <taxon>Agaricomycotina</taxon>
        <taxon>Agaricomycetes</taxon>
        <taxon>Agaricomycetidae</taxon>
        <taxon>Agaricales</taxon>
        <taxon>Marasmiineae</taxon>
        <taxon>Mycenaceae</taxon>
        <taxon>Mycena</taxon>
    </lineage>
</organism>
<accession>A0AAD7D3Y6</accession>
<proteinExistence type="predicted"/>
<keyword evidence="2" id="KW-1185">Reference proteome</keyword>
<reference evidence="1" key="1">
    <citation type="submission" date="2023-03" db="EMBL/GenBank/DDBJ databases">
        <title>Massive genome expansion in bonnet fungi (Mycena s.s.) driven by repeated elements and novel gene families across ecological guilds.</title>
        <authorList>
            <consortium name="Lawrence Berkeley National Laboratory"/>
            <person name="Harder C.B."/>
            <person name="Miyauchi S."/>
            <person name="Viragh M."/>
            <person name="Kuo A."/>
            <person name="Thoen E."/>
            <person name="Andreopoulos B."/>
            <person name="Lu D."/>
            <person name="Skrede I."/>
            <person name="Drula E."/>
            <person name="Henrissat B."/>
            <person name="Morin E."/>
            <person name="Kohler A."/>
            <person name="Barry K."/>
            <person name="LaButti K."/>
            <person name="Morin E."/>
            <person name="Salamov A."/>
            <person name="Lipzen A."/>
            <person name="Mereny Z."/>
            <person name="Hegedus B."/>
            <person name="Baldrian P."/>
            <person name="Stursova M."/>
            <person name="Weitz H."/>
            <person name="Taylor A."/>
            <person name="Grigoriev I.V."/>
            <person name="Nagy L.G."/>
            <person name="Martin F."/>
            <person name="Kauserud H."/>
        </authorList>
    </citation>
    <scope>NUCLEOTIDE SEQUENCE</scope>
    <source>
        <strain evidence="1">CBHHK067</strain>
    </source>
</reference>
<dbReference type="Proteomes" id="UP001221757">
    <property type="component" value="Unassembled WGS sequence"/>
</dbReference>
<sequence length="320" mass="35395">MPLGIVLGRNTREANEFRRGQGWVKKTSGGSQKWPRVEKPSAGGQKWLRVEKFEHAGISACATCERAATRSSRRSKNLAQAARNGCGSKILSTQAFLPVRCVRGPRREIAAGQRKPSAGSQKWPWVEKFVRAGISACATRKAAAAARNSRGWENDGVAARNTRDPKKLHAQAFLPAQCSQKWPRVEKFEHAGISACATRVEAATRNSCGSENSARLQIFLSAQAFLPARRARRQRPEIAAGGKMTASRPEIRMIRKNCACRHFCLRDVREGRDEKYPRVENPARNGRGSKNLSAQAFLPAQGASRPRREIAAVRKIARDF</sequence>
<comment type="caution">
    <text evidence="1">The sequence shown here is derived from an EMBL/GenBank/DDBJ whole genome shotgun (WGS) entry which is preliminary data.</text>
</comment>
<gene>
    <name evidence="1" type="ORF">B0H17DRAFT_1139723</name>
</gene>
<protein>
    <submittedName>
        <fullName evidence="1">Uncharacterized protein</fullName>
    </submittedName>
</protein>
<dbReference type="AlphaFoldDB" id="A0AAD7D3Y6"/>
<evidence type="ECO:0000313" key="2">
    <source>
        <dbReference type="Proteomes" id="UP001221757"/>
    </source>
</evidence>